<organism evidence="1 2">
    <name type="scientific">Rhizoctonia solani</name>
    <dbReference type="NCBI Taxonomy" id="456999"/>
    <lineage>
        <taxon>Eukaryota</taxon>
        <taxon>Fungi</taxon>
        <taxon>Dikarya</taxon>
        <taxon>Basidiomycota</taxon>
        <taxon>Agaricomycotina</taxon>
        <taxon>Agaricomycetes</taxon>
        <taxon>Cantharellales</taxon>
        <taxon>Ceratobasidiaceae</taxon>
        <taxon>Rhizoctonia</taxon>
    </lineage>
</organism>
<dbReference type="AlphaFoldDB" id="A0A8H2WFQ3"/>
<dbReference type="EMBL" id="CAJMWS010000111">
    <property type="protein sequence ID" value="CAE6366018.1"/>
    <property type="molecule type" value="Genomic_DNA"/>
</dbReference>
<protein>
    <submittedName>
        <fullName evidence="1">Uncharacterized protein</fullName>
    </submittedName>
</protein>
<proteinExistence type="predicted"/>
<dbReference type="Proteomes" id="UP000663846">
    <property type="component" value="Unassembled WGS sequence"/>
</dbReference>
<evidence type="ECO:0000313" key="1">
    <source>
        <dbReference type="EMBL" id="CAE6366018.1"/>
    </source>
</evidence>
<sequence length="185" mass="21089">MMSSVLFDYIASVEPSFGDGTDANIGLMAIHYTTLMRMSAGNVRMEQALTSTGNPFARKFLRNMFLVRDLAFVLWFDMSLPYVYNENYSLPKEPKQLCHQYRANVQLCTGQQKVADAREELRNLSTFIRVALHEDKLQALDETYMGHRPAGYKPKPLGLGFGTEHTTSLVWASDLWVRTLPTRQT</sequence>
<comment type="caution">
    <text evidence="1">The sequence shown here is derived from an EMBL/GenBank/DDBJ whole genome shotgun (WGS) entry which is preliminary data.</text>
</comment>
<name>A0A8H2WFQ3_9AGAM</name>
<accession>A0A8H2WFQ3</accession>
<dbReference type="OrthoDB" id="3142872at2759"/>
<evidence type="ECO:0000313" key="2">
    <source>
        <dbReference type="Proteomes" id="UP000663846"/>
    </source>
</evidence>
<gene>
    <name evidence="1" type="ORF">RDB_LOCUS22698</name>
</gene>
<reference evidence="1" key="1">
    <citation type="submission" date="2021-01" db="EMBL/GenBank/DDBJ databases">
        <authorList>
            <person name="Kaushik A."/>
        </authorList>
    </citation>
    <scope>NUCLEOTIDE SEQUENCE</scope>
    <source>
        <strain evidence="1">AG1-1C</strain>
    </source>
</reference>